<organism evidence="2 3">
    <name type="scientific">Tumebacillus permanentifrigoris</name>
    <dbReference type="NCBI Taxonomy" id="378543"/>
    <lineage>
        <taxon>Bacteria</taxon>
        <taxon>Bacillati</taxon>
        <taxon>Bacillota</taxon>
        <taxon>Bacilli</taxon>
        <taxon>Bacillales</taxon>
        <taxon>Alicyclobacillaceae</taxon>
        <taxon>Tumebacillus</taxon>
    </lineage>
</organism>
<proteinExistence type="predicted"/>
<protein>
    <recommendedName>
        <fullName evidence="4">Spore coat protein W</fullName>
    </recommendedName>
</protein>
<gene>
    <name evidence="2" type="ORF">C7459_11712</name>
</gene>
<feature type="region of interest" description="Disordered" evidence="1">
    <location>
        <begin position="59"/>
        <end position="106"/>
    </location>
</feature>
<evidence type="ECO:0000313" key="2">
    <source>
        <dbReference type="EMBL" id="PWK07414.1"/>
    </source>
</evidence>
<evidence type="ECO:0000313" key="3">
    <source>
        <dbReference type="Proteomes" id="UP000245634"/>
    </source>
</evidence>
<dbReference type="AlphaFoldDB" id="A0A316D4E5"/>
<keyword evidence="3" id="KW-1185">Reference proteome</keyword>
<dbReference type="OrthoDB" id="2381746at2"/>
<feature type="compositionally biased region" description="Polar residues" evidence="1">
    <location>
        <begin position="68"/>
        <end position="79"/>
    </location>
</feature>
<sequence>MSEQNPKHITKGLSDLLITDVFLKHGVEQKQRNLSPEQKEQVRNLVQDLQAQVEQYLQKTSETKPVITHSNNVPASASTDPAVAEQTESKRPHRRLSLPKKKQDNN</sequence>
<comment type="caution">
    <text evidence="2">The sequence shown here is derived from an EMBL/GenBank/DDBJ whole genome shotgun (WGS) entry which is preliminary data.</text>
</comment>
<evidence type="ECO:0008006" key="4">
    <source>
        <dbReference type="Google" id="ProtNLM"/>
    </source>
</evidence>
<accession>A0A316D4E5</accession>
<dbReference type="EMBL" id="QGGL01000017">
    <property type="protein sequence ID" value="PWK07414.1"/>
    <property type="molecule type" value="Genomic_DNA"/>
</dbReference>
<dbReference type="RefSeq" id="WP_109690579.1">
    <property type="nucleotide sequence ID" value="NZ_QGGL01000017.1"/>
</dbReference>
<dbReference type="Proteomes" id="UP000245634">
    <property type="component" value="Unassembled WGS sequence"/>
</dbReference>
<evidence type="ECO:0000256" key="1">
    <source>
        <dbReference type="SAM" id="MobiDB-lite"/>
    </source>
</evidence>
<name>A0A316D4E5_9BACL</name>
<feature type="compositionally biased region" description="Basic residues" evidence="1">
    <location>
        <begin position="91"/>
        <end position="100"/>
    </location>
</feature>
<reference evidence="2 3" key="1">
    <citation type="submission" date="2018-05" db="EMBL/GenBank/DDBJ databases">
        <title>Genomic Encyclopedia of Type Strains, Phase IV (KMG-IV): sequencing the most valuable type-strain genomes for metagenomic binning, comparative biology and taxonomic classification.</title>
        <authorList>
            <person name="Goeker M."/>
        </authorList>
    </citation>
    <scope>NUCLEOTIDE SEQUENCE [LARGE SCALE GENOMIC DNA]</scope>
    <source>
        <strain evidence="2 3">DSM 18773</strain>
    </source>
</reference>